<proteinExistence type="inferred from homology"/>
<comment type="catalytic activity">
    <reaction evidence="1 11">
        <text>ATP-dependent breakage, passage and rejoining of double-stranded DNA.</text>
        <dbReference type="EC" id="5.6.2.2"/>
    </reaction>
</comment>
<keyword evidence="10 11" id="KW-0413">Isomerase</keyword>
<dbReference type="PANTHER" id="PTHR45866:SF1">
    <property type="entry name" value="DNA GYRASE SUBUNIT B, MITOCHONDRIAL"/>
    <property type="match status" value="1"/>
</dbReference>
<comment type="subunit">
    <text evidence="11">Heterotetramer, composed of two GyrA and two GyrB chains. In the heterotetramer, GyrA contains the active site tyrosine that forms a transient covalent intermediate with DNA, while GyrB binds cofactors and catalyzes ATP hydrolysis.</text>
</comment>
<dbReference type="EC" id="5.6.2.2" evidence="11"/>
<dbReference type="Pfam" id="PF00986">
    <property type="entry name" value="DNA_gyraseB_C"/>
    <property type="match status" value="1"/>
</dbReference>
<dbReference type="CDD" id="cd03366">
    <property type="entry name" value="TOPRIM_TopoIIA_GyrB"/>
    <property type="match status" value="1"/>
</dbReference>
<keyword evidence="3 11" id="KW-0963">Cytoplasm</keyword>
<feature type="site" description="Interaction with DNA" evidence="11">
    <location>
        <position position="470"/>
    </location>
</feature>
<dbReference type="GO" id="GO:0005524">
    <property type="term" value="F:ATP binding"/>
    <property type="evidence" value="ECO:0007669"/>
    <property type="project" value="UniProtKB-UniRule"/>
</dbReference>
<dbReference type="NCBIfam" id="TIGR01059">
    <property type="entry name" value="gyrB"/>
    <property type="match status" value="1"/>
</dbReference>
<keyword evidence="9" id="KW-0238">DNA-binding</keyword>
<keyword evidence="4 11" id="KW-0479">Metal-binding</keyword>
<dbReference type="InterPro" id="IPR018522">
    <property type="entry name" value="TopoIIA_CS"/>
</dbReference>
<dbReference type="GO" id="GO:0046872">
    <property type="term" value="F:metal ion binding"/>
    <property type="evidence" value="ECO:0007669"/>
    <property type="project" value="UniProtKB-KW"/>
</dbReference>
<gene>
    <name evidence="11 13" type="primary">gyrB</name>
    <name evidence="13" type="ORF">M8523_03815</name>
</gene>
<dbReference type="PROSITE" id="PS00177">
    <property type="entry name" value="TOPOISOMERASE_II"/>
    <property type="match status" value="1"/>
</dbReference>
<comment type="subcellular location">
    <subcellularLocation>
        <location evidence="11">Cytoplasm</location>
    </subcellularLocation>
</comment>
<dbReference type="SUPFAM" id="SSF56719">
    <property type="entry name" value="Type II DNA topoisomerase"/>
    <property type="match status" value="1"/>
</dbReference>
<dbReference type="Pfam" id="PF00204">
    <property type="entry name" value="DNA_gyraseB"/>
    <property type="match status" value="1"/>
</dbReference>
<dbReference type="GO" id="GO:0006261">
    <property type="term" value="P:DNA-templated DNA replication"/>
    <property type="evidence" value="ECO:0007669"/>
    <property type="project" value="UniProtKB-UniRule"/>
</dbReference>
<accession>A0AA42CH23</accession>
<dbReference type="SUPFAM" id="SSF54211">
    <property type="entry name" value="Ribosomal protein S5 domain 2-like"/>
    <property type="match status" value="1"/>
</dbReference>
<dbReference type="Pfam" id="PF02518">
    <property type="entry name" value="HATPase_c"/>
    <property type="match status" value="1"/>
</dbReference>
<dbReference type="GO" id="GO:0003918">
    <property type="term" value="F:DNA topoisomerase type II (double strand cut, ATP-hydrolyzing) activity"/>
    <property type="evidence" value="ECO:0007669"/>
    <property type="project" value="UniProtKB-UniRule"/>
</dbReference>
<dbReference type="PANTHER" id="PTHR45866">
    <property type="entry name" value="DNA GYRASE/TOPOISOMERASE SUBUNIT B"/>
    <property type="match status" value="1"/>
</dbReference>
<comment type="cofactor">
    <cofactor evidence="11">
        <name>Mg(2+)</name>
        <dbReference type="ChEBI" id="CHEBI:18420"/>
    </cofactor>
    <cofactor evidence="11">
        <name>Mn(2+)</name>
        <dbReference type="ChEBI" id="CHEBI:29035"/>
    </cofactor>
    <cofactor evidence="11">
        <name>Ca(2+)</name>
        <dbReference type="ChEBI" id="CHEBI:29108"/>
    </cofactor>
    <text evidence="11">Binds two Mg(2+) per subunit. The magnesium ions form salt bridges with both the protein and the DNA. Can also accept other divalent metal cations, such as Mn(2+) or Ca(2+).</text>
</comment>
<dbReference type="RefSeq" id="WP_282583514.1">
    <property type="nucleotide sequence ID" value="NZ_JAMOIM010000002.1"/>
</dbReference>
<dbReference type="InterPro" id="IPR013759">
    <property type="entry name" value="Topo_IIA_B_C"/>
</dbReference>
<dbReference type="Proteomes" id="UP001165667">
    <property type="component" value="Unassembled WGS sequence"/>
</dbReference>
<dbReference type="NCBIfam" id="NF011501">
    <property type="entry name" value="PRK14939.1"/>
    <property type="match status" value="1"/>
</dbReference>
<dbReference type="SUPFAM" id="SSF55874">
    <property type="entry name" value="ATPase domain of HSP90 chaperone/DNA topoisomerase II/histidine kinase"/>
    <property type="match status" value="1"/>
</dbReference>
<reference evidence="13" key="1">
    <citation type="submission" date="2022-05" db="EMBL/GenBank/DDBJ databases">
        <authorList>
            <person name="Pankratov T."/>
        </authorList>
    </citation>
    <scope>NUCLEOTIDE SEQUENCE</scope>
    <source>
        <strain evidence="13">BP6-180914</strain>
    </source>
</reference>
<keyword evidence="8 11" id="KW-0799">Topoisomerase</keyword>
<protein>
    <recommendedName>
        <fullName evidence="11">DNA gyrase subunit B</fullName>
        <ecNumber evidence="11">5.6.2.2</ecNumber>
    </recommendedName>
</protein>
<feature type="binding site" evidence="11">
    <location>
        <position position="442"/>
    </location>
    <ligand>
        <name>Mg(2+)</name>
        <dbReference type="ChEBI" id="CHEBI:18420"/>
        <label>1</label>
        <note>catalytic</note>
    </ligand>
</feature>
<feature type="binding site" evidence="11">
    <location>
        <position position="518"/>
    </location>
    <ligand>
        <name>Mg(2+)</name>
        <dbReference type="ChEBI" id="CHEBI:18420"/>
        <label>2</label>
    </ligand>
</feature>
<keyword evidence="6 11" id="KW-0067">ATP-binding</keyword>
<comment type="caution">
    <text evidence="13">The sequence shown here is derived from an EMBL/GenBank/DDBJ whole genome shotgun (WGS) entry which is preliminary data.</text>
</comment>
<dbReference type="GO" id="GO:0005694">
    <property type="term" value="C:chromosome"/>
    <property type="evidence" value="ECO:0007669"/>
    <property type="project" value="InterPro"/>
</dbReference>
<dbReference type="Gene3D" id="3.30.230.10">
    <property type="match status" value="1"/>
</dbReference>
<dbReference type="InterPro" id="IPR001241">
    <property type="entry name" value="Topo_IIA"/>
</dbReference>
<dbReference type="InterPro" id="IPR000565">
    <property type="entry name" value="Topo_IIA_B"/>
</dbReference>
<evidence type="ECO:0000313" key="13">
    <source>
        <dbReference type="EMBL" id="MCW6507143.1"/>
    </source>
</evidence>
<dbReference type="FunFam" id="3.30.230.10:FF:000005">
    <property type="entry name" value="DNA gyrase subunit B"/>
    <property type="match status" value="1"/>
</dbReference>
<keyword evidence="5 11" id="KW-0547">Nucleotide-binding</keyword>
<evidence type="ECO:0000256" key="2">
    <source>
        <dbReference type="ARBA" id="ARBA00010708"/>
    </source>
</evidence>
<evidence type="ECO:0000256" key="8">
    <source>
        <dbReference type="ARBA" id="ARBA00023029"/>
    </source>
</evidence>
<dbReference type="Gene3D" id="3.30.565.10">
    <property type="entry name" value="Histidine kinase-like ATPase, C-terminal domain"/>
    <property type="match status" value="1"/>
</dbReference>
<dbReference type="InterPro" id="IPR006171">
    <property type="entry name" value="TOPRIM_dom"/>
</dbReference>
<dbReference type="GO" id="GO:0006265">
    <property type="term" value="P:DNA topological change"/>
    <property type="evidence" value="ECO:0007669"/>
    <property type="project" value="UniProtKB-UniRule"/>
</dbReference>
<dbReference type="AlphaFoldDB" id="A0AA42CH23"/>
<evidence type="ECO:0000256" key="11">
    <source>
        <dbReference type="HAMAP-Rule" id="MF_01898"/>
    </source>
</evidence>
<feature type="domain" description="Toprim" evidence="12">
    <location>
        <begin position="436"/>
        <end position="551"/>
    </location>
</feature>
<evidence type="ECO:0000259" key="12">
    <source>
        <dbReference type="PROSITE" id="PS50880"/>
    </source>
</evidence>
<evidence type="ECO:0000256" key="6">
    <source>
        <dbReference type="ARBA" id="ARBA00022840"/>
    </source>
</evidence>
<evidence type="ECO:0000256" key="7">
    <source>
        <dbReference type="ARBA" id="ARBA00022842"/>
    </source>
</evidence>
<dbReference type="InterPro" id="IPR013760">
    <property type="entry name" value="Topo_IIA-like_dom_sf"/>
</dbReference>
<dbReference type="GO" id="GO:0005737">
    <property type="term" value="C:cytoplasm"/>
    <property type="evidence" value="ECO:0007669"/>
    <property type="project" value="UniProtKB-SubCell"/>
</dbReference>
<evidence type="ECO:0000256" key="5">
    <source>
        <dbReference type="ARBA" id="ARBA00022741"/>
    </source>
</evidence>
<dbReference type="EMBL" id="JAMOIM010000002">
    <property type="protein sequence ID" value="MCW6507143.1"/>
    <property type="molecule type" value="Genomic_DNA"/>
</dbReference>
<feature type="site" description="Interaction with DNA" evidence="11">
    <location>
        <position position="467"/>
    </location>
</feature>
<feature type="binding site" evidence="11">
    <location>
        <position position="516"/>
    </location>
    <ligand>
        <name>Mg(2+)</name>
        <dbReference type="ChEBI" id="CHEBI:18420"/>
        <label>1</label>
        <note>catalytic</note>
    </ligand>
</feature>
<organism evidence="13 14">
    <name type="scientific">Lichenifustis flavocetrariae</name>
    <dbReference type="NCBI Taxonomy" id="2949735"/>
    <lineage>
        <taxon>Bacteria</taxon>
        <taxon>Pseudomonadati</taxon>
        <taxon>Pseudomonadota</taxon>
        <taxon>Alphaproteobacteria</taxon>
        <taxon>Hyphomicrobiales</taxon>
        <taxon>Lichenihabitantaceae</taxon>
        <taxon>Lichenifustis</taxon>
    </lineage>
</organism>
<dbReference type="PRINTS" id="PR00418">
    <property type="entry name" value="TPI2FAMILY"/>
</dbReference>
<dbReference type="Pfam" id="PF01751">
    <property type="entry name" value="Toprim"/>
    <property type="match status" value="1"/>
</dbReference>
<dbReference type="InterPro" id="IPR049353">
    <property type="entry name" value="GyrB_hook"/>
</dbReference>
<dbReference type="InterPro" id="IPR014721">
    <property type="entry name" value="Ribsml_uS5_D2-typ_fold_subgr"/>
</dbReference>
<evidence type="ECO:0000256" key="10">
    <source>
        <dbReference type="ARBA" id="ARBA00023235"/>
    </source>
</evidence>
<evidence type="ECO:0000256" key="3">
    <source>
        <dbReference type="ARBA" id="ARBA00022490"/>
    </source>
</evidence>
<dbReference type="InterPro" id="IPR020568">
    <property type="entry name" value="Ribosomal_Su5_D2-typ_SF"/>
</dbReference>
<dbReference type="CDD" id="cd16928">
    <property type="entry name" value="HATPase_GyrB-like"/>
    <property type="match status" value="1"/>
</dbReference>
<comment type="miscellaneous">
    <text evidence="11">Few gyrases are as efficient as E.coli at forming negative supercoils. Not all organisms have 2 type II topoisomerases; in organisms with a single type II topoisomerase this enzyme also has to decatenate newly replicated chromosomes.</text>
</comment>
<dbReference type="NCBIfam" id="NF004189">
    <property type="entry name" value="PRK05644.1"/>
    <property type="match status" value="1"/>
</dbReference>
<dbReference type="InterPro" id="IPR036890">
    <property type="entry name" value="HATPase_C_sf"/>
</dbReference>
<dbReference type="CDD" id="cd00822">
    <property type="entry name" value="TopoII_Trans_DNA_gyrase"/>
    <property type="match status" value="1"/>
</dbReference>
<dbReference type="GO" id="GO:0003677">
    <property type="term" value="F:DNA binding"/>
    <property type="evidence" value="ECO:0007669"/>
    <property type="project" value="UniProtKB-KW"/>
</dbReference>
<dbReference type="SMART" id="SM00387">
    <property type="entry name" value="HATPase_c"/>
    <property type="match status" value="1"/>
</dbReference>
<dbReference type="InterPro" id="IPR013506">
    <property type="entry name" value="Topo_IIA_bsu_dom2"/>
</dbReference>
<dbReference type="FunFam" id="3.40.50.670:FF:000007">
    <property type="entry name" value="DNA gyrase subunit B"/>
    <property type="match status" value="1"/>
</dbReference>
<sequence>MSESPLPSDAAASNAYGAESIKVLRGLDAVRKRPGMYIGDTDDGSGLHHMVYEVVDNAIDEALAGHATRVTVTLNADGSVTVTDNGRGIPTDIHKEEGVSAAEVIMTQLHAGGKFDQNSYKVSGGLHGVGVSVVNALSTKLELRIWRNDLEHEITFAHGDAVSPLRVVGPAGEVDGKAKRGTQVTFWPSSETFTMVEFDYGTIEHRLRELAFLNSGVRIILTDRRHAEPKQEELYYEGGLEAFVRYLDRTKSPLLDKPILMKGEKDGMTVEVALWWNDSYHENVLPFTNNIPQRDGGTHMAGFRAALTRQVTGYADRSGASKKEKVDVTGDDCREGLTCVLSVKVPDPKFSSQTKDKLVSSEVRPVVESIVNDTLGQWFEEHPSDAKTVVAKVVEAAAAREAARKARELTRRKGALDIANLPGKLADCQERDPALAELFLVEGDSAGGSAKQGRNREYQAVLPLRGKILNVERARFDRMLGSQEIGTLITALGTGIGRDDFNPDKLRYHKIIIMTDADVDGSHIRTLLLTFFFRQMPQLIDRGHIYIAQPPLYKVKRGSSEQYLKDERAREDYLIDNGVDGAVLRLATGEERAAGDLRAAIEEARLVQAVLAQLHSRYNRTVVEQAAIAGALNPMHMRDDAENDSIATTVAGRLNALADETERTWEGRVENGGFVFTRMVRGVPEAQILDAGLLASAEARRLAEHGVALNETYAKPALFVRKSDTVQISGPTALFGAIMTAGGKGISQMQRYKGLGEMNPEQLWETTLDRNVRSLLQVRVKEVDEADNMFVKLMGDVVEPRREFIQENALSVANLDV</sequence>
<dbReference type="PRINTS" id="PR01159">
    <property type="entry name" value="DNAGYRASEB"/>
</dbReference>
<dbReference type="InterPro" id="IPR003594">
    <property type="entry name" value="HATPase_dom"/>
</dbReference>
<comment type="similarity">
    <text evidence="2 11">Belongs to the type II topoisomerase GyrB family.</text>
</comment>
<name>A0AA42CH23_9HYPH</name>
<dbReference type="InterPro" id="IPR034160">
    <property type="entry name" value="TOPRIM_GyrB"/>
</dbReference>
<dbReference type="SMART" id="SM00433">
    <property type="entry name" value="TOP2c"/>
    <property type="match status" value="1"/>
</dbReference>
<dbReference type="InterPro" id="IPR002288">
    <property type="entry name" value="DNA_gyrase_B_C"/>
</dbReference>
<dbReference type="Gene3D" id="3.40.50.670">
    <property type="match status" value="2"/>
</dbReference>
<evidence type="ECO:0000256" key="9">
    <source>
        <dbReference type="ARBA" id="ARBA00023125"/>
    </source>
</evidence>
<evidence type="ECO:0000256" key="1">
    <source>
        <dbReference type="ARBA" id="ARBA00000185"/>
    </source>
</evidence>
<dbReference type="Pfam" id="PF21249">
    <property type="entry name" value="GyrB_hook"/>
    <property type="match status" value="1"/>
</dbReference>
<evidence type="ECO:0000256" key="4">
    <source>
        <dbReference type="ARBA" id="ARBA00022723"/>
    </source>
</evidence>
<dbReference type="InterPro" id="IPR011557">
    <property type="entry name" value="GyrB"/>
</dbReference>
<comment type="function">
    <text evidence="11">A type II topoisomerase that negatively supercoils closed circular double-stranded (ds) DNA in an ATP-dependent manner to modulate DNA topology and maintain chromosomes in an underwound state. Negative supercoiling favors strand separation, and DNA replication, transcription, recombination and repair, all of which involve strand separation. Also able to catalyze the interconversion of other topological isomers of dsDNA rings, including catenanes and knotted rings. Type II topoisomerases break and join 2 DNA strands simultaneously in an ATP-dependent manner.</text>
</comment>
<dbReference type="PROSITE" id="PS50880">
    <property type="entry name" value="TOPRIM"/>
    <property type="match status" value="1"/>
</dbReference>
<dbReference type="FunFam" id="3.30.565.10:FF:000002">
    <property type="entry name" value="DNA gyrase subunit B"/>
    <property type="match status" value="1"/>
</dbReference>
<keyword evidence="7 11" id="KW-0460">Magnesium</keyword>
<dbReference type="HAMAP" id="MF_01898">
    <property type="entry name" value="GyrB"/>
    <property type="match status" value="1"/>
</dbReference>
<keyword evidence="14" id="KW-1185">Reference proteome</keyword>
<evidence type="ECO:0000313" key="14">
    <source>
        <dbReference type="Proteomes" id="UP001165667"/>
    </source>
</evidence>
<feature type="binding site" evidence="11">
    <location>
        <position position="516"/>
    </location>
    <ligand>
        <name>Mg(2+)</name>
        <dbReference type="ChEBI" id="CHEBI:18420"/>
        <label>2</label>
    </ligand>
</feature>